<dbReference type="SUPFAM" id="SSF51735">
    <property type="entry name" value="NAD(P)-binding Rossmann-fold domains"/>
    <property type="match status" value="1"/>
</dbReference>
<proteinExistence type="predicted"/>
<dbReference type="InterPro" id="IPR036291">
    <property type="entry name" value="NAD(P)-bd_dom_sf"/>
</dbReference>
<accession>A0ABN3GT54</accession>
<evidence type="ECO:0000259" key="1">
    <source>
        <dbReference type="Pfam" id="PF01408"/>
    </source>
</evidence>
<name>A0ABN3GT54_9PSEU</name>
<reference evidence="2 3" key="1">
    <citation type="journal article" date="2019" name="Int. J. Syst. Evol. Microbiol.">
        <title>The Global Catalogue of Microorganisms (GCM) 10K type strain sequencing project: providing services to taxonomists for standard genome sequencing and annotation.</title>
        <authorList>
            <consortium name="The Broad Institute Genomics Platform"/>
            <consortium name="The Broad Institute Genome Sequencing Center for Infectious Disease"/>
            <person name="Wu L."/>
            <person name="Ma J."/>
        </authorList>
    </citation>
    <scope>NUCLEOTIDE SEQUENCE [LARGE SCALE GENOMIC DNA]</scope>
    <source>
        <strain evidence="2 3">JCM 16221</strain>
    </source>
</reference>
<feature type="domain" description="Gfo/Idh/MocA-like oxidoreductase N-terminal" evidence="1">
    <location>
        <begin position="9"/>
        <end position="125"/>
    </location>
</feature>
<evidence type="ECO:0000313" key="2">
    <source>
        <dbReference type="EMBL" id="GAA2360536.1"/>
    </source>
</evidence>
<gene>
    <name evidence="2" type="ORF">GCM10009854_44540</name>
</gene>
<dbReference type="Gene3D" id="3.40.50.720">
    <property type="entry name" value="NAD(P)-binding Rossmann-like Domain"/>
    <property type="match status" value="1"/>
</dbReference>
<comment type="caution">
    <text evidence="2">The sequence shown here is derived from an EMBL/GenBank/DDBJ whole genome shotgun (WGS) entry which is preliminary data.</text>
</comment>
<organism evidence="2 3">
    <name type="scientific">Saccharopolyspora halophila</name>
    <dbReference type="NCBI Taxonomy" id="405551"/>
    <lineage>
        <taxon>Bacteria</taxon>
        <taxon>Bacillati</taxon>
        <taxon>Actinomycetota</taxon>
        <taxon>Actinomycetes</taxon>
        <taxon>Pseudonocardiales</taxon>
        <taxon>Pseudonocardiaceae</taxon>
        <taxon>Saccharopolyspora</taxon>
    </lineage>
</organism>
<protein>
    <recommendedName>
        <fullName evidence="1">Gfo/Idh/MocA-like oxidoreductase N-terminal domain-containing protein</fullName>
    </recommendedName>
</protein>
<keyword evidence="3" id="KW-1185">Reference proteome</keyword>
<evidence type="ECO:0000313" key="3">
    <source>
        <dbReference type="Proteomes" id="UP001501218"/>
    </source>
</evidence>
<dbReference type="Proteomes" id="UP001501218">
    <property type="component" value="Unassembled WGS sequence"/>
</dbReference>
<dbReference type="EMBL" id="BAAARA010000021">
    <property type="protein sequence ID" value="GAA2360536.1"/>
    <property type="molecule type" value="Genomic_DNA"/>
</dbReference>
<sequence length="323" mass="35532">MRIMLQPFVIGLGRAGADLHLRVLERVRAAASELFAPGPVIASDPDGSKHRPDVIATGSIEAATALLDPQRTVAHLCTPPESRAEVLAELVGHGFRRIVVEKPLATDPAELETIEALRDRHGLDLVVVSHWLDSRLTEHLAELISRGGLRSIAFDQDKPRFARSTTTGGHPTAFDVELPHSLGVVLRLAGAAQLTAAECGDMRCEDAVLPGLGSARLTLTHPGGVRSEIRSDLTAPIRRRRIVLEFDDEQVVGHYPISAEDDHAHLEVDGLRRVFRDDALTRFVLRAYRHFHAPGAEHGTFELHRDIIRLLTAAKERTFEYAH</sequence>
<dbReference type="Pfam" id="PF01408">
    <property type="entry name" value="GFO_IDH_MocA"/>
    <property type="match status" value="1"/>
</dbReference>
<dbReference type="InterPro" id="IPR000683">
    <property type="entry name" value="Gfo/Idh/MocA-like_OxRdtase_N"/>
</dbReference>